<feature type="region of interest" description="Disordered" evidence="1">
    <location>
        <begin position="96"/>
        <end position="127"/>
    </location>
</feature>
<name>A0A974CP18_XENLA</name>
<organism evidence="2 3">
    <name type="scientific">Xenopus laevis</name>
    <name type="common">African clawed frog</name>
    <dbReference type="NCBI Taxonomy" id="8355"/>
    <lineage>
        <taxon>Eukaryota</taxon>
        <taxon>Metazoa</taxon>
        <taxon>Chordata</taxon>
        <taxon>Craniata</taxon>
        <taxon>Vertebrata</taxon>
        <taxon>Euteleostomi</taxon>
        <taxon>Amphibia</taxon>
        <taxon>Batrachia</taxon>
        <taxon>Anura</taxon>
        <taxon>Pipoidea</taxon>
        <taxon>Pipidae</taxon>
        <taxon>Xenopodinae</taxon>
        <taxon>Xenopus</taxon>
        <taxon>Xenopus</taxon>
    </lineage>
</organism>
<feature type="compositionally biased region" description="Basic and acidic residues" evidence="1">
    <location>
        <begin position="104"/>
        <end position="121"/>
    </location>
</feature>
<dbReference type="AlphaFoldDB" id="A0A974CP18"/>
<evidence type="ECO:0000256" key="1">
    <source>
        <dbReference type="SAM" id="MobiDB-lite"/>
    </source>
</evidence>
<sequence length="142" mass="16332">MQLNQWNLQNNVMFPQNPSNTTRGIYEYIALSDMECATCAHQQQMALQQQMKYLRESPFSAQENSPQFRNPIPETRKRKLDNDSLWNSKGFRLRLGKGPKVHPKALERKPDAQKIQGKEECASDDILQPSSVLKAQLKGKET</sequence>
<accession>A0A974CP18</accession>
<feature type="region of interest" description="Disordered" evidence="1">
    <location>
        <begin position="58"/>
        <end position="81"/>
    </location>
</feature>
<gene>
    <name evidence="2" type="ORF">XELAEV_18031328mg</name>
</gene>
<dbReference type="Proteomes" id="UP000694892">
    <property type="component" value="Chromosome 6L"/>
</dbReference>
<reference evidence="3" key="1">
    <citation type="journal article" date="2016" name="Nature">
        <title>Genome evolution in the allotetraploid frog Xenopus laevis.</title>
        <authorList>
            <person name="Session A.M."/>
            <person name="Uno Y."/>
            <person name="Kwon T."/>
            <person name="Chapman J.A."/>
            <person name="Toyoda A."/>
            <person name="Takahashi S."/>
            <person name="Fukui A."/>
            <person name="Hikosaka A."/>
            <person name="Suzuki A."/>
            <person name="Kondo M."/>
            <person name="van Heeringen S.J."/>
            <person name="Quigley I."/>
            <person name="Heinz S."/>
            <person name="Ogino H."/>
            <person name="Ochi H."/>
            <person name="Hellsten U."/>
            <person name="Lyons J.B."/>
            <person name="Simakov O."/>
            <person name="Putnam N."/>
            <person name="Stites J."/>
            <person name="Kuroki Y."/>
            <person name="Tanaka T."/>
            <person name="Michiue T."/>
            <person name="Watanabe M."/>
            <person name="Bogdanovic O."/>
            <person name="Lister R."/>
            <person name="Georgiou G."/>
            <person name="Paranjpe S.S."/>
            <person name="van Kruijsbergen I."/>
            <person name="Shu S."/>
            <person name="Carlson J."/>
            <person name="Kinoshita T."/>
            <person name="Ohta Y."/>
            <person name="Mawaribuchi S."/>
            <person name="Jenkins J."/>
            <person name="Grimwood J."/>
            <person name="Schmutz J."/>
            <person name="Mitros T."/>
            <person name="Mozaffari S.V."/>
            <person name="Suzuki Y."/>
            <person name="Haramoto Y."/>
            <person name="Yamamoto T.S."/>
            <person name="Takagi C."/>
            <person name="Heald R."/>
            <person name="Miller K."/>
            <person name="Haudenschild C."/>
            <person name="Kitzman J."/>
            <person name="Nakayama T."/>
            <person name="Izutsu Y."/>
            <person name="Robert J."/>
            <person name="Fortriede J."/>
            <person name="Burns K."/>
            <person name="Lotay V."/>
            <person name="Karimi K."/>
            <person name="Yasuoka Y."/>
            <person name="Dichmann D.S."/>
            <person name="Flajnik M.F."/>
            <person name="Houston D.W."/>
            <person name="Shendure J."/>
            <person name="DuPasquier L."/>
            <person name="Vize P.D."/>
            <person name="Zorn A.M."/>
            <person name="Ito M."/>
            <person name="Marcotte E.M."/>
            <person name="Wallingford J.B."/>
            <person name="Ito Y."/>
            <person name="Asashima M."/>
            <person name="Ueno N."/>
            <person name="Matsuda Y."/>
            <person name="Veenstra G.J."/>
            <person name="Fujiyama A."/>
            <person name="Harland R.M."/>
            <person name="Taira M."/>
            <person name="Rokhsar D.S."/>
        </authorList>
    </citation>
    <scope>NUCLEOTIDE SEQUENCE [LARGE SCALE GENOMIC DNA]</scope>
    <source>
        <strain evidence="3">J</strain>
    </source>
</reference>
<feature type="compositionally biased region" description="Polar residues" evidence="1">
    <location>
        <begin position="59"/>
        <end position="68"/>
    </location>
</feature>
<dbReference type="EMBL" id="CM004476">
    <property type="protein sequence ID" value="OCT76140.1"/>
    <property type="molecule type" value="Genomic_DNA"/>
</dbReference>
<evidence type="ECO:0000313" key="2">
    <source>
        <dbReference type="EMBL" id="OCT76140.1"/>
    </source>
</evidence>
<proteinExistence type="predicted"/>
<evidence type="ECO:0000313" key="3">
    <source>
        <dbReference type="Proteomes" id="UP000694892"/>
    </source>
</evidence>
<protein>
    <submittedName>
        <fullName evidence="2">Uncharacterized protein</fullName>
    </submittedName>
</protein>